<dbReference type="KEGG" id="slw:BRW62_06265"/>
<dbReference type="AlphaFoldDB" id="A0A2D2Q1V4"/>
<keyword evidence="9 16" id="KW-0547">Nucleotide-binding</keyword>
<evidence type="ECO:0000256" key="11">
    <source>
        <dbReference type="ARBA" id="ARBA00022840"/>
    </source>
</evidence>
<keyword evidence="18" id="KW-1185">Reference proteome</keyword>
<evidence type="ECO:0000256" key="3">
    <source>
        <dbReference type="ARBA" id="ARBA00004496"/>
    </source>
</evidence>
<feature type="binding site" evidence="16">
    <location>
        <position position="89"/>
    </location>
    <ligand>
        <name>substrate</name>
    </ligand>
</feature>
<evidence type="ECO:0000256" key="4">
    <source>
        <dbReference type="ARBA" id="ARBA00005225"/>
    </source>
</evidence>
<dbReference type="PANTHER" id="PTHR34265">
    <property type="entry name" value="TYPE III PANTOTHENATE KINASE"/>
    <property type="match status" value="1"/>
</dbReference>
<gene>
    <name evidence="16" type="primary">coaX</name>
    <name evidence="17" type="ORF">BRW62_06265</name>
</gene>
<organism evidence="17 18">
    <name type="scientific">Parathermosynechococcus lividus PCC 6715</name>
    <dbReference type="NCBI Taxonomy" id="1917166"/>
    <lineage>
        <taxon>Bacteria</taxon>
        <taxon>Bacillati</taxon>
        <taxon>Cyanobacteriota</taxon>
        <taxon>Cyanophyceae</taxon>
        <taxon>Acaryochloridales</taxon>
        <taxon>Thermosynechococcaceae</taxon>
        <taxon>Parathermosynechococcus</taxon>
    </lineage>
</organism>
<evidence type="ECO:0000256" key="16">
    <source>
        <dbReference type="HAMAP-Rule" id="MF_01274"/>
    </source>
</evidence>
<proteinExistence type="inferred from homology"/>
<evidence type="ECO:0000256" key="2">
    <source>
        <dbReference type="ARBA" id="ARBA00001958"/>
    </source>
</evidence>
<feature type="binding site" evidence="16">
    <location>
        <begin position="18"/>
        <end position="25"/>
    </location>
    <ligand>
        <name>ATP</name>
        <dbReference type="ChEBI" id="CHEBI:30616"/>
    </ligand>
</feature>
<dbReference type="OrthoDB" id="482945at2"/>
<keyword evidence="11 16" id="KW-0067">ATP-binding</keyword>
<name>A0A2D2Q1V4_PARLV</name>
<evidence type="ECO:0000256" key="5">
    <source>
        <dbReference type="ARBA" id="ARBA00011738"/>
    </source>
</evidence>
<keyword evidence="7 16" id="KW-0963">Cytoplasm</keyword>
<dbReference type="InterPro" id="IPR004619">
    <property type="entry name" value="Type_III_PanK"/>
</dbReference>
<dbReference type="PANTHER" id="PTHR34265:SF1">
    <property type="entry name" value="TYPE III PANTOTHENATE KINASE"/>
    <property type="match status" value="1"/>
</dbReference>
<keyword evidence="10 16" id="KW-0418">Kinase</keyword>
<dbReference type="GO" id="GO:0015937">
    <property type="term" value="P:coenzyme A biosynthetic process"/>
    <property type="evidence" value="ECO:0007669"/>
    <property type="project" value="UniProtKB-UniRule"/>
</dbReference>
<sequence length="246" mass="26598">MELNPTPPTQSDDWVAVIVGNSRHHWALFHGVELVQCWHLTPRESPPAVLRLVSDRECWGGSVGRVPLQELCPNAFRLSLMDIPIPGLYPTLGLDRALGLWGALQVYGAPVCVVDAGTALTFTLANAAGEFAGGAILPGVGAMGQCLADYTAALPRVAIPEGVPPRWAMSTPEALQSGVYFGVAAILQSYLGAFYAAYPTGKVLVTGGDRAFISQLLATDFPQHHWQEDEHLCFWGIRAVRNQRLR</sequence>
<dbReference type="EC" id="2.7.1.33" evidence="6 16"/>
<dbReference type="GO" id="GO:0005524">
    <property type="term" value="F:ATP binding"/>
    <property type="evidence" value="ECO:0007669"/>
    <property type="project" value="UniProtKB-UniRule"/>
</dbReference>
<dbReference type="NCBIfam" id="NF009871">
    <property type="entry name" value="PRK13331.1"/>
    <property type="match status" value="1"/>
</dbReference>
<keyword evidence="16" id="KW-0479">Metal-binding</keyword>
<accession>A0A2D2Q1V4</accession>
<comment type="similarity">
    <text evidence="14 16">Belongs to the type III pantothenate kinase family.</text>
</comment>
<evidence type="ECO:0000256" key="8">
    <source>
        <dbReference type="ARBA" id="ARBA00022679"/>
    </source>
</evidence>
<protein>
    <recommendedName>
        <fullName evidence="15 16">Type III pantothenate kinase</fullName>
        <ecNumber evidence="6 16">2.7.1.33</ecNumber>
    </recommendedName>
    <alternativeName>
        <fullName evidence="16">PanK-III</fullName>
    </alternativeName>
    <alternativeName>
        <fullName evidence="16">Pantothenic acid kinase</fullName>
    </alternativeName>
</protein>
<evidence type="ECO:0000313" key="17">
    <source>
        <dbReference type="EMBL" id="ATS18419.1"/>
    </source>
</evidence>
<dbReference type="GO" id="GO:0046872">
    <property type="term" value="F:metal ion binding"/>
    <property type="evidence" value="ECO:0007669"/>
    <property type="project" value="UniProtKB-KW"/>
</dbReference>
<feature type="binding site" evidence="16">
    <location>
        <begin position="93"/>
        <end position="96"/>
    </location>
    <ligand>
        <name>substrate</name>
    </ligand>
</feature>
<evidence type="ECO:0000256" key="6">
    <source>
        <dbReference type="ARBA" id="ARBA00012102"/>
    </source>
</evidence>
<dbReference type="UniPathway" id="UPA00241">
    <property type="reaction ID" value="UER00352"/>
</dbReference>
<dbReference type="InterPro" id="IPR043129">
    <property type="entry name" value="ATPase_NBD"/>
</dbReference>
<evidence type="ECO:0000256" key="13">
    <source>
        <dbReference type="ARBA" id="ARBA00022993"/>
    </source>
</evidence>
<evidence type="ECO:0000313" key="18">
    <source>
        <dbReference type="Proteomes" id="UP000231057"/>
    </source>
</evidence>
<feature type="active site" description="Proton acceptor" evidence="16">
    <location>
        <position position="95"/>
    </location>
</feature>
<evidence type="ECO:0000256" key="9">
    <source>
        <dbReference type="ARBA" id="ARBA00022741"/>
    </source>
</evidence>
<comment type="cofactor">
    <cofactor evidence="2">
        <name>K(+)</name>
        <dbReference type="ChEBI" id="CHEBI:29103"/>
    </cofactor>
</comment>
<dbReference type="CDD" id="cd24015">
    <property type="entry name" value="ASKHA_NBD_PanK-III"/>
    <property type="match status" value="1"/>
</dbReference>
<evidence type="ECO:0000256" key="15">
    <source>
        <dbReference type="ARBA" id="ARBA00040883"/>
    </source>
</evidence>
<dbReference type="Gene3D" id="3.30.420.40">
    <property type="match status" value="1"/>
</dbReference>
<evidence type="ECO:0000256" key="1">
    <source>
        <dbReference type="ARBA" id="ARBA00001206"/>
    </source>
</evidence>
<dbReference type="Proteomes" id="UP000231057">
    <property type="component" value="Chromosome"/>
</dbReference>
<evidence type="ECO:0000256" key="7">
    <source>
        <dbReference type="ARBA" id="ARBA00022490"/>
    </source>
</evidence>
<reference evidence="18" key="2">
    <citation type="journal article" date="2022" name="Front. Microbiol.">
        <title>Comparative Genomic Analysis Revealed Distinct Molecular Components and Organization of CO2-Concentrating Mechanism in Thermophilic Cyanobacteria.</title>
        <authorList>
            <person name="Tang J."/>
            <person name="Zhou H."/>
            <person name="Yao D."/>
            <person name="Riaz S."/>
            <person name="You D."/>
            <person name="Klepacz-Smolka A."/>
            <person name="Daroch M."/>
        </authorList>
    </citation>
    <scope>NUCLEOTIDE SEQUENCE [LARGE SCALE GENOMIC DNA]</scope>
    <source>
        <strain evidence="18">PCC 6715</strain>
    </source>
</reference>
<comment type="subcellular location">
    <subcellularLocation>
        <location evidence="3 16">Cytoplasm</location>
    </subcellularLocation>
</comment>
<reference evidence="17 18" key="1">
    <citation type="submission" date="2016-11" db="EMBL/GenBank/DDBJ databases">
        <title>Complete genome sequence of thermophilic cyanobacteria strain Synechococcus sp. PCC6715.</title>
        <authorList>
            <person name="Tang J."/>
            <person name="Daroch M."/>
            <person name="Liang Y."/>
            <person name="Jiang D."/>
            <person name="Shah M."/>
        </authorList>
    </citation>
    <scope>NUCLEOTIDE SEQUENCE [LARGE SCALE GENOMIC DNA]</scope>
    <source>
        <strain evidence="17 18">PCC 6715</strain>
    </source>
</reference>
<evidence type="ECO:0000256" key="14">
    <source>
        <dbReference type="ARBA" id="ARBA00038036"/>
    </source>
</evidence>
<dbReference type="EMBL" id="CP018092">
    <property type="protein sequence ID" value="ATS18419.1"/>
    <property type="molecule type" value="Genomic_DNA"/>
</dbReference>
<dbReference type="RefSeq" id="WP_099798765.1">
    <property type="nucleotide sequence ID" value="NZ_CP018092.1"/>
</dbReference>
<evidence type="ECO:0000256" key="12">
    <source>
        <dbReference type="ARBA" id="ARBA00022958"/>
    </source>
</evidence>
<dbReference type="SUPFAM" id="SSF53067">
    <property type="entry name" value="Actin-like ATPase domain"/>
    <property type="match status" value="1"/>
</dbReference>
<keyword evidence="12 16" id="KW-0630">Potassium</keyword>
<feature type="binding site" evidence="16">
    <location>
        <position position="171"/>
    </location>
    <ligand>
        <name>substrate</name>
    </ligand>
</feature>
<dbReference type="HAMAP" id="MF_01274">
    <property type="entry name" value="Pantothen_kinase_3"/>
    <property type="match status" value="1"/>
</dbReference>
<comment type="subunit">
    <text evidence="5 16">Homodimer.</text>
</comment>
<comment type="catalytic activity">
    <reaction evidence="1 16">
        <text>(R)-pantothenate + ATP = (R)-4'-phosphopantothenate + ADP + H(+)</text>
        <dbReference type="Rhea" id="RHEA:16373"/>
        <dbReference type="ChEBI" id="CHEBI:10986"/>
        <dbReference type="ChEBI" id="CHEBI:15378"/>
        <dbReference type="ChEBI" id="CHEBI:29032"/>
        <dbReference type="ChEBI" id="CHEBI:30616"/>
        <dbReference type="ChEBI" id="CHEBI:456216"/>
        <dbReference type="EC" id="2.7.1.33"/>
    </reaction>
</comment>
<dbReference type="GO" id="GO:0004594">
    <property type="term" value="F:pantothenate kinase activity"/>
    <property type="evidence" value="ECO:0007669"/>
    <property type="project" value="UniProtKB-UniRule"/>
</dbReference>
<comment type="pathway">
    <text evidence="4 16">Cofactor biosynthesis; coenzyme A biosynthesis; CoA from (R)-pantothenate: step 1/5.</text>
</comment>
<comment type="cofactor">
    <cofactor evidence="16">
        <name>NH4(+)</name>
        <dbReference type="ChEBI" id="CHEBI:28938"/>
    </cofactor>
    <cofactor evidence="16">
        <name>K(+)</name>
        <dbReference type="ChEBI" id="CHEBI:29103"/>
    </cofactor>
    <text evidence="16">A monovalent cation. Ammonium or potassium.</text>
</comment>
<keyword evidence="13 16" id="KW-0173">Coenzyme A biosynthesis</keyword>
<comment type="function">
    <text evidence="16">Catalyzes the phosphorylation of pantothenate (Pan), the first step in CoA biosynthesis.</text>
</comment>
<evidence type="ECO:0000256" key="10">
    <source>
        <dbReference type="ARBA" id="ARBA00022777"/>
    </source>
</evidence>
<keyword evidence="8 16" id="KW-0808">Transferase</keyword>
<dbReference type="GO" id="GO:0005737">
    <property type="term" value="C:cytoplasm"/>
    <property type="evidence" value="ECO:0007669"/>
    <property type="project" value="UniProtKB-SubCell"/>
</dbReference>
<dbReference type="NCBIfam" id="TIGR00671">
    <property type="entry name" value="baf"/>
    <property type="match status" value="1"/>
</dbReference>
<dbReference type="Pfam" id="PF03309">
    <property type="entry name" value="Pan_kinase"/>
    <property type="match status" value="1"/>
</dbReference>
<feature type="binding site" evidence="16">
    <location>
        <position position="118"/>
    </location>
    <ligand>
        <name>ATP</name>
        <dbReference type="ChEBI" id="CHEBI:30616"/>
    </ligand>
</feature>
<feature type="binding site" evidence="16">
    <location>
        <position position="115"/>
    </location>
    <ligand>
        <name>K(+)</name>
        <dbReference type="ChEBI" id="CHEBI:29103"/>
    </ligand>
</feature>